<protein>
    <submittedName>
        <fullName evidence="1">Uncharacterized protein</fullName>
    </submittedName>
</protein>
<gene>
    <name evidence="1" type="ORF">H2O64_20395</name>
</gene>
<name>A0ABR7QES8_9FLAO</name>
<evidence type="ECO:0000313" key="1">
    <source>
        <dbReference type="EMBL" id="MBC8757044.1"/>
    </source>
</evidence>
<sequence length="150" mass="17952">MKTTQTTANYIKWLSPEDIHKASLAWLSELNFVKDEHLFFEDLIKTYTIELLEFKDFSSDKEMVDAINRSEKQNNILIDAVIAHEKKLKVLVDDIDQPEEEKEYKEVHKKLAIEIDQFLEEYKMLKTQLFTIIKEIKKEIKYRTLLDRNL</sequence>
<organism evidence="1 2">
    <name type="scientific">Kordia aestuariivivens</name>
    <dbReference type="NCBI Taxonomy" id="2759037"/>
    <lineage>
        <taxon>Bacteria</taxon>
        <taxon>Pseudomonadati</taxon>
        <taxon>Bacteroidota</taxon>
        <taxon>Flavobacteriia</taxon>
        <taxon>Flavobacteriales</taxon>
        <taxon>Flavobacteriaceae</taxon>
        <taxon>Kordia</taxon>
    </lineage>
</organism>
<dbReference type="EMBL" id="JACGWS010000016">
    <property type="protein sequence ID" value="MBC8757044.1"/>
    <property type="molecule type" value="Genomic_DNA"/>
</dbReference>
<comment type="caution">
    <text evidence="1">The sequence shown here is derived from an EMBL/GenBank/DDBJ whole genome shotgun (WGS) entry which is preliminary data.</text>
</comment>
<dbReference type="Proteomes" id="UP000619238">
    <property type="component" value="Unassembled WGS sequence"/>
</dbReference>
<dbReference type="RefSeq" id="WP_187564089.1">
    <property type="nucleotide sequence ID" value="NZ_JACGWS010000016.1"/>
</dbReference>
<evidence type="ECO:0000313" key="2">
    <source>
        <dbReference type="Proteomes" id="UP000619238"/>
    </source>
</evidence>
<reference evidence="1 2" key="1">
    <citation type="submission" date="2020-07" db="EMBL/GenBank/DDBJ databases">
        <title>Description of Kordia aestuariivivens sp. nov., isolated from a tidal flat.</title>
        <authorList>
            <person name="Park S."/>
            <person name="Yoon J.-H."/>
        </authorList>
    </citation>
    <scope>NUCLEOTIDE SEQUENCE [LARGE SCALE GENOMIC DNA]</scope>
    <source>
        <strain evidence="1 2">YSTF-M3</strain>
    </source>
</reference>
<proteinExistence type="predicted"/>
<keyword evidence="2" id="KW-1185">Reference proteome</keyword>
<accession>A0ABR7QES8</accession>